<keyword evidence="2" id="KW-0812">Transmembrane</keyword>
<dbReference type="PANTHER" id="PTHR20765:SF1">
    <property type="entry name" value="EQUILIBRATIVE NUCLEOBASE TRANSPORTER 1"/>
    <property type="match status" value="1"/>
</dbReference>
<sequence length="501" mass="54891">MSDSKKKPLPAAPSDLRIAVTIGLAMLETLLFSGLFYGVVSLVPVLNDRGVYGHLCAPNVTAGANATARCSAARDQITLAFTITQVVTPFGNVASGFILDRWGFRVVKTIAAALFGLGSLCFTLVQPGVDWLIFPGTMMLGISGIQVVMSNLQLSTMVKFPFVVASIISGLFDACTMVTSVLVQISRSNVNSFIAFGVYTGLGVLTISLTVALYPGKYNRLQLDSGLAPQTISLSSLRGHKSKKEAQQQQDPRTTESSVVSEEASDAIEEKQLRCPAIQFLLTTDFFLMILWMICNNLRLNYFFGFLNPYVDLITDVDKDLVEHYATMFGYFFLTSPLVSLLPGLLLDLQKRFIPTLRQNNHRSYKLNTVTTLTLTALIGAISCLMMLPNSTGILIPTFVAISVFRAFMYSTLGNYCISVFKPENFGIVYTGIICSAAPFMFLTVPLINWMQDSRNPDTINYIFAGLTCVSLIHPLVLLLRNIRPTGGHQVQPVVVNKADF</sequence>
<name>A0A267F2N7_9PLAT</name>
<feature type="transmembrane region" description="Helical" evidence="2">
    <location>
        <begin position="394"/>
        <end position="416"/>
    </location>
</feature>
<dbReference type="InterPro" id="IPR036259">
    <property type="entry name" value="MFS_trans_sf"/>
</dbReference>
<dbReference type="EMBL" id="NIVC01001435">
    <property type="protein sequence ID" value="PAA67976.1"/>
    <property type="molecule type" value="Genomic_DNA"/>
</dbReference>
<feature type="transmembrane region" description="Helical" evidence="2">
    <location>
        <begin position="324"/>
        <end position="347"/>
    </location>
</feature>
<feature type="transmembrane region" description="Helical" evidence="2">
    <location>
        <begin position="460"/>
        <end position="480"/>
    </location>
</feature>
<feature type="transmembrane region" description="Helical" evidence="2">
    <location>
        <begin position="162"/>
        <end position="186"/>
    </location>
</feature>
<evidence type="ECO:0008006" key="5">
    <source>
        <dbReference type="Google" id="ProtNLM"/>
    </source>
</evidence>
<feature type="transmembrane region" description="Helical" evidence="2">
    <location>
        <begin position="20"/>
        <end position="40"/>
    </location>
</feature>
<gene>
    <name evidence="3" type="ORF">BOX15_Mlig001250g1</name>
</gene>
<dbReference type="SUPFAM" id="SSF103473">
    <property type="entry name" value="MFS general substrate transporter"/>
    <property type="match status" value="1"/>
</dbReference>
<protein>
    <recommendedName>
        <fullName evidence="5">MFS domain-containing protein</fullName>
    </recommendedName>
</protein>
<feature type="transmembrane region" description="Helical" evidence="2">
    <location>
        <begin position="131"/>
        <end position="150"/>
    </location>
</feature>
<feature type="transmembrane region" description="Helical" evidence="2">
    <location>
        <begin position="106"/>
        <end position="125"/>
    </location>
</feature>
<evidence type="ECO:0000256" key="2">
    <source>
        <dbReference type="SAM" id="Phobius"/>
    </source>
</evidence>
<accession>A0A267F2N7</accession>
<dbReference type="AlphaFoldDB" id="A0A267F2N7"/>
<organism evidence="3 4">
    <name type="scientific">Macrostomum lignano</name>
    <dbReference type="NCBI Taxonomy" id="282301"/>
    <lineage>
        <taxon>Eukaryota</taxon>
        <taxon>Metazoa</taxon>
        <taxon>Spiralia</taxon>
        <taxon>Lophotrochozoa</taxon>
        <taxon>Platyhelminthes</taxon>
        <taxon>Rhabditophora</taxon>
        <taxon>Macrostomorpha</taxon>
        <taxon>Macrostomida</taxon>
        <taxon>Macrostomidae</taxon>
        <taxon>Macrostomum</taxon>
    </lineage>
</organism>
<comment type="caution">
    <text evidence="3">The sequence shown here is derived from an EMBL/GenBank/DDBJ whole genome shotgun (WGS) entry which is preliminary data.</text>
</comment>
<dbReference type="InterPro" id="IPR027197">
    <property type="entry name" value="SLC43A3"/>
</dbReference>
<feature type="transmembrane region" description="Helical" evidence="2">
    <location>
        <begin position="77"/>
        <end position="99"/>
    </location>
</feature>
<evidence type="ECO:0000313" key="3">
    <source>
        <dbReference type="EMBL" id="PAA67976.1"/>
    </source>
</evidence>
<feature type="transmembrane region" description="Helical" evidence="2">
    <location>
        <begin position="367"/>
        <end position="388"/>
    </location>
</feature>
<feature type="region of interest" description="Disordered" evidence="1">
    <location>
        <begin position="237"/>
        <end position="261"/>
    </location>
</feature>
<proteinExistence type="predicted"/>
<keyword evidence="2" id="KW-1133">Transmembrane helix</keyword>
<dbReference type="Gene3D" id="1.20.1250.20">
    <property type="entry name" value="MFS general substrate transporter like domains"/>
    <property type="match status" value="1"/>
</dbReference>
<reference evidence="3 4" key="1">
    <citation type="submission" date="2017-06" db="EMBL/GenBank/DDBJ databases">
        <title>A platform for efficient transgenesis in Macrostomum lignano, a flatworm model organism for stem cell research.</title>
        <authorList>
            <person name="Berezikov E."/>
        </authorList>
    </citation>
    <scope>NUCLEOTIDE SEQUENCE [LARGE SCALE GENOMIC DNA]</scope>
    <source>
        <strain evidence="3">DV1</strain>
        <tissue evidence="3">Whole organism</tissue>
    </source>
</reference>
<dbReference type="Proteomes" id="UP000215902">
    <property type="component" value="Unassembled WGS sequence"/>
</dbReference>
<keyword evidence="2" id="KW-0472">Membrane</keyword>
<feature type="transmembrane region" description="Helical" evidence="2">
    <location>
        <begin position="428"/>
        <end position="448"/>
    </location>
</feature>
<evidence type="ECO:0000256" key="1">
    <source>
        <dbReference type="SAM" id="MobiDB-lite"/>
    </source>
</evidence>
<dbReference type="OrthoDB" id="330047at2759"/>
<dbReference type="STRING" id="282301.A0A267F2N7"/>
<feature type="transmembrane region" description="Helical" evidence="2">
    <location>
        <begin position="192"/>
        <end position="214"/>
    </location>
</feature>
<evidence type="ECO:0000313" key="4">
    <source>
        <dbReference type="Proteomes" id="UP000215902"/>
    </source>
</evidence>
<keyword evidence="4" id="KW-1185">Reference proteome</keyword>
<dbReference type="PANTHER" id="PTHR20765">
    <property type="entry name" value="SOLUTE CARRIER FAMILY 43 MEMBER 3-RELATED"/>
    <property type="match status" value="1"/>
</dbReference>
<feature type="transmembrane region" description="Helical" evidence="2">
    <location>
        <begin position="280"/>
        <end position="304"/>
    </location>
</feature>